<evidence type="ECO:0000256" key="6">
    <source>
        <dbReference type="ARBA" id="ARBA00022741"/>
    </source>
</evidence>
<keyword evidence="7" id="KW-0067">ATP-binding</keyword>
<dbReference type="Pfam" id="PF00664">
    <property type="entry name" value="ABC_membrane"/>
    <property type="match status" value="2"/>
</dbReference>
<feature type="compositionally biased region" description="Acidic residues" evidence="11">
    <location>
        <begin position="821"/>
        <end position="841"/>
    </location>
</feature>
<dbReference type="InterPro" id="IPR003439">
    <property type="entry name" value="ABC_transporter-like_ATP-bd"/>
</dbReference>
<evidence type="ECO:0000256" key="9">
    <source>
        <dbReference type="ARBA" id="ARBA00023136"/>
    </source>
</evidence>
<evidence type="ECO:0000256" key="12">
    <source>
        <dbReference type="SAM" id="Phobius"/>
    </source>
</evidence>
<feature type="transmembrane region" description="Helical" evidence="12">
    <location>
        <begin position="266"/>
        <end position="287"/>
    </location>
</feature>
<dbReference type="GO" id="GO:0016887">
    <property type="term" value="F:ATP hydrolysis activity"/>
    <property type="evidence" value="ECO:0007669"/>
    <property type="project" value="InterPro"/>
</dbReference>
<evidence type="ECO:0000256" key="5">
    <source>
        <dbReference type="ARBA" id="ARBA00022737"/>
    </source>
</evidence>
<feature type="transmembrane region" description="Helical" evidence="12">
    <location>
        <begin position="958"/>
        <end position="979"/>
    </location>
</feature>
<evidence type="ECO:0000256" key="1">
    <source>
        <dbReference type="ARBA" id="ARBA00004127"/>
    </source>
</evidence>
<dbReference type="InterPro" id="IPR011527">
    <property type="entry name" value="ABC1_TM_dom"/>
</dbReference>
<comment type="subcellular location">
    <subcellularLocation>
        <location evidence="1">Endomembrane system</location>
        <topology evidence="1">Multi-pass membrane protein</topology>
    </subcellularLocation>
</comment>
<keyword evidence="6" id="KW-0547">Nucleotide-binding</keyword>
<dbReference type="GeneID" id="594581"/>
<dbReference type="RefSeq" id="XP_030837625.1">
    <property type="nucleotide sequence ID" value="XM_030981765.1"/>
</dbReference>
<organism evidence="15 16">
    <name type="scientific">Strongylocentrotus purpuratus</name>
    <name type="common">Purple sea urchin</name>
    <dbReference type="NCBI Taxonomy" id="7668"/>
    <lineage>
        <taxon>Eukaryota</taxon>
        <taxon>Metazoa</taxon>
        <taxon>Echinodermata</taxon>
        <taxon>Eleutherozoa</taxon>
        <taxon>Echinozoa</taxon>
        <taxon>Echinoidea</taxon>
        <taxon>Euechinoidea</taxon>
        <taxon>Echinacea</taxon>
        <taxon>Camarodonta</taxon>
        <taxon>Echinidea</taxon>
        <taxon>Strongylocentrotidae</taxon>
        <taxon>Strongylocentrotus</taxon>
    </lineage>
</organism>
<keyword evidence="10" id="KW-0325">Glycoprotein</keyword>
<dbReference type="Pfam" id="PF00005">
    <property type="entry name" value="ABC_tran"/>
    <property type="match status" value="2"/>
</dbReference>
<feature type="compositionally biased region" description="Low complexity" evidence="11">
    <location>
        <begin position="850"/>
        <end position="864"/>
    </location>
</feature>
<dbReference type="CDD" id="cd18599">
    <property type="entry name" value="ABC_6TM_MRP5_8_9_D2"/>
    <property type="match status" value="1"/>
</dbReference>
<feature type="transmembrane region" description="Helical" evidence="12">
    <location>
        <begin position="293"/>
        <end position="316"/>
    </location>
</feature>
<dbReference type="FunFam" id="1.20.1560.10:FF:000015">
    <property type="entry name" value="multidrug resistance-associated protein 5 isoform X1"/>
    <property type="match status" value="1"/>
</dbReference>
<dbReference type="OrthoDB" id="6500128at2759"/>
<feature type="transmembrane region" description="Helical" evidence="12">
    <location>
        <begin position="198"/>
        <end position="220"/>
    </location>
</feature>
<reference evidence="16" key="1">
    <citation type="submission" date="2015-02" db="EMBL/GenBank/DDBJ databases">
        <title>Genome sequencing for Strongylocentrotus purpuratus.</title>
        <authorList>
            <person name="Murali S."/>
            <person name="Liu Y."/>
            <person name="Vee V."/>
            <person name="English A."/>
            <person name="Wang M."/>
            <person name="Skinner E."/>
            <person name="Han Y."/>
            <person name="Muzny D.M."/>
            <person name="Worley K.C."/>
            <person name="Gibbs R.A."/>
        </authorList>
    </citation>
    <scope>NUCLEOTIDE SEQUENCE</scope>
</reference>
<dbReference type="PROSITE" id="PS50893">
    <property type="entry name" value="ABC_TRANSPORTER_2"/>
    <property type="match status" value="2"/>
</dbReference>
<dbReference type="OMA" id="IRCIRVI"/>
<dbReference type="CDD" id="cd18592">
    <property type="entry name" value="ABC_6TM_MRP5_8_9_D1"/>
    <property type="match status" value="1"/>
</dbReference>
<reference evidence="15" key="2">
    <citation type="submission" date="2021-01" db="UniProtKB">
        <authorList>
            <consortium name="EnsemblMetazoa"/>
        </authorList>
    </citation>
    <scope>IDENTIFICATION</scope>
</reference>
<feature type="domain" description="ABC transmembrane type-1" evidence="14">
    <location>
        <begin position="911"/>
        <end position="1197"/>
    </location>
</feature>
<dbReference type="CDD" id="cd03250">
    <property type="entry name" value="ABCC_MRP_domain1"/>
    <property type="match status" value="1"/>
</dbReference>
<feature type="transmembrane region" description="Helical" evidence="12">
    <location>
        <begin position="1055"/>
        <end position="1074"/>
    </location>
</feature>
<evidence type="ECO:0000256" key="4">
    <source>
        <dbReference type="ARBA" id="ARBA00022692"/>
    </source>
</evidence>
<feature type="transmembrane region" description="Helical" evidence="12">
    <location>
        <begin position="1144"/>
        <end position="1163"/>
    </location>
</feature>
<evidence type="ECO:0000259" key="13">
    <source>
        <dbReference type="PROSITE" id="PS50893"/>
    </source>
</evidence>
<protein>
    <recommendedName>
        <fullName evidence="17">Multidrug resistance-associated protein 5</fullName>
    </recommendedName>
</protein>
<dbReference type="FunFam" id="3.40.50.300:FF:001958">
    <property type="entry name" value="ATP binding cassette subfamily C member 11"/>
    <property type="match status" value="1"/>
</dbReference>
<evidence type="ECO:0000259" key="14">
    <source>
        <dbReference type="PROSITE" id="PS50929"/>
    </source>
</evidence>
<dbReference type="PANTHER" id="PTHR24223">
    <property type="entry name" value="ATP-BINDING CASSETTE SUB-FAMILY C"/>
    <property type="match status" value="1"/>
</dbReference>
<accession>A0A7M7SX21</accession>
<evidence type="ECO:0000256" key="8">
    <source>
        <dbReference type="ARBA" id="ARBA00022989"/>
    </source>
</evidence>
<evidence type="ECO:0000313" key="15">
    <source>
        <dbReference type="EnsemblMetazoa" id="XP_030837625"/>
    </source>
</evidence>
<feature type="domain" description="ABC transporter" evidence="13">
    <location>
        <begin position="588"/>
        <end position="813"/>
    </location>
</feature>
<feature type="domain" description="ABC transporter" evidence="13">
    <location>
        <begin position="1235"/>
        <end position="1469"/>
    </location>
</feature>
<feature type="domain" description="ABC transmembrane type-1" evidence="14">
    <location>
        <begin position="172"/>
        <end position="441"/>
    </location>
</feature>
<dbReference type="GO" id="GO:0016020">
    <property type="term" value="C:membrane"/>
    <property type="evidence" value="ECO:0000318"/>
    <property type="project" value="GO_Central"/>
</dbReference>
<feature type="transmembrane region" description="Helical" evidence="12">
    <location>
        <begin position="1026"/>
        <end position="1049"/>
    </location>
</feature>
<dbReference type="GO" id="GO:0055085">
    <property type="term" value="P:transmembrane transport"/>
    <property type="evidence" value="ECO:0000318"/>
    <property type="project" value="GO_Central"/>
</dbReference>
<evidence type="ECO:0000256" key="2">
    <source>
        <dbReference type="ARBA" id="ARBA00009726"/>
    </source>
</evidence>
<keyword evidence="4 12" id="KW-0812">Transmembrane</keyword>
<dbReference type="KEGG" id="spu:594581"/>
<dbReference type="GO" id="GO:0140359">
    <property type="term" value="F:ABC-type transporter activity"/>
    <property type="evidence" value="ECO:0000318"/>
    <property type="project" value="GO_Central"/>
</dbReference>
<keyword evidence="8 12" id="KW-1133">Transmembrane helix</keyword>
<evidence type="ECO:0000256" key="11">
    <source>
        <dbReference type="SAM" id="MobiDB-lite"/>
    </source>
</evidence>
<sequence length="1477" mass="165055">MPTTSNGKSSGVGGFISALPADLIDNAALAEIDVDEGVELVPEVSYRDLKKKKKGVAKYKDPLKVFYPVRRKPKEENYSPLDHYGLFSFLTVNWLTKLFVKAVKNNIEFDDLYDQSELDSGYLNGLRFEKMWDEEVAKVGQEKVSMGKIALKFVRTRLVIIITALIGYAGCLIVISSFLVQELLIFCDEVEAPMSRGYILVCSILAVNIIRVMCDVVFWMTSMRTATRLRSGILSFVFKKIARLRNLQDRSVGEIVNICANDSQRLFDVCVYGNFLFVSIVLILAVLVSASLIIGWAAICGVLLTFIFFWPLQMIFGKITSILRDRCISVTDERVQKMNEVLTYVKLIKMYAWEVPFSKAISAIRNLERSLLEKAGYMQSFSLSISPITPNIATVLTIVIFLSSDYDEPLTSTNAFTLVAILNTLRAVIGPTPWAIRSLAEANIALGRLKSVFVMDEQNPLDILPRNDKYAVIIRNGVFGWDRLESGEQEEEEEEEIKLKSRAIENGANNNERKVAYVHTREVNLQVDLDEEAPSKKSAITIIEPEKPHGNADAGKKANEQGKRFSIATKPVSLAEAGLDTVAVDKLIQKSKVHPRRQIPDDKVSKVLFGINFALEKGKLTGVCGTVGAGKTSLISAILGQMHNMEGDNCVQGAFAYAAQEAWIFNATVKNNILFGIPFDEDRYDMVLDACSLKPDLAILPMGDQTEIGERGINMSGGQKQRISLARALYSDRDIYLLDDPLSAVDAHVGLHIFTHCISTALKGKTVLFVTHQLQYLKDCDLVMTMMDGRIVERGHHDELMSVDGVYANLINTFHSKQEAADLEDLENPEADEDMPEQEESMVERRERAQSQLSSRSRASSFIADAAPDPEPAVAVTDGKLMSSEDKSTKSVGWGTYGTYIKSMGGYHMGFLVLFCFILMFGSITLNNMYLTYWLNQGNGTDPDGDIGLNPDAQKYQLIYGLSLIVIMMFGAFKSLVFMKVTLKAASHMHDTVFINVFRSPMSFFDTTPTGRILNRFSKDLDEVDVLLPFNLELFLQNIFLVSFALIVICIIFPIFIAIIIPTFIIFIIILRYYRKGIRDLKRIENITRSPWFSHISATVQGLSTIHAYNKTDDFIVRFRMLLDGNALPYMFFRMSARWAGVRLETLVILLAFVAHLLVVLYHGEIDSATAGLAVSYTVQLTGMFQMLVLMASETEARFTSVERIQSYMKNLVAEAPRVIKNKRPAKQWPDQGQIEFRDFKMRYRDGLPLVLKGVKLVVKPNEKVGIVGRTGSGKSTLGVALFRLVEGASGQIIIDGIDVKQIGLHDLRSKLSIIPQDPVLFIGTVRYNLDPFNEHGDKELWEALERSYMKDRISALESQLEAPVTEGGDNFSVGERQLMCMARALLRGSKILMLDEATAAIDTETDSLIQQTIREEFKDCTMLTVAHRLNTILDSDKVLVMDDGMVAEFDKPSNLLANPNSLFSGMVAAAESAQNR</sequence>
<dbReference type="PANTHER" id="PTHR24223:SF447">
    <property type="entry name" value="MULTIDRUG RESISTANCE-ASSOCIATED PROTEIN 5"/>
    <property type="match status" value="1"/>
</dbReference>
<dbReference type="Proteomes" id="UP000007110">
    <property type="component" value="Unassembled WGS sequence"/>
</dbReference>
<dbReference type="Gene3D" id="3.40.50.300">
    <property type="entry name" value="P-loop containing nucleotide triphosphate hydrolases"/>
    <property type="match status" value="2"/>
</dbReference>
<keyword evidence="3" id="KW-0813">Transport</keyword>
<dbReference type="FunFam" id="1.20.1560.10:FF:000162">
    <property type="entry name" value="Predicted protein"/>
    <property type="match status" value="1"/>
</dbReference>
<dbReference type="InterPro" id="IPR003593">
    <property type="entry name" value="AAA+_ATPase"/>
</dbReference>
<keyword evidence="16" id="KW-1185">Reference proteome</keyword>
<keyword evidence="9 12" id="KW-0472">Membrane</keyword>
<evidence type="ECO:0008006" key="17">
    <source>
        <dbReference type="Google" id="ProtNLM"/>
    </source>
</evidence>
<comment type="similarity">
    <text evidence="2">Belongs to the ABC transporter superfamily. ABCC family. Conjugate transporter (TC 3.A.1.208) subfamily.</text>
</comment>
<dbReference type="InParanoid" id="A0A7M7SX21"/>
<feature type="region of interest" description="Disordered" evidence="11">
    <location>
        <begin position="819"/>
        <end position="864"/>
    </location>
</feature>
<feature type="transmembrane region" description="Helical" evidence="12">
    <location>
        <begin position="911"/>
        <end position="931"/>
    </location>
</feature>
<evidence type="ECO:0000256" key="10">
    <source>
        <dbReference type="ARBA" id="ARBA00023180"/>
    </source>
</evidence>
<dbReference type="FunFam" id="3.40.50.300:FF:003492">
    <property type="entry name" value="AGAP012735-PA"/>
    <property type="match status" value="1"/>
</dbReference>
<dbReference type="SUPFAM" id="SSF90123">
    <property type="entry name" value="ABC transporter transmembrane region"/>
    <property type="match status" value="2"/>
</dbReference>
<dbReference type="PROSITE" id="PS50929">
    <property type="entry name" value="ABC_TM1F"/>
    <property type="match status" value="2"/>
</dbReference>
<feature type="transmembrane region" description="Helical" evidence="12">
    <location>
        <begin position="158"/>
        <end position="178"/>
    </location>
</feature>
<name>A0A7M7SX21_STRPU</name>
<dbReference type="InterPro" id="IPR036640">
    <property type="entry name" value="ABC1_TM_sf"/>
</dbReference>
<dbReference type="SUPFAM" id="SSF52540">
    <property type="entry name" value="P-loop containing nucleoside triphosphate hydrolases"/>
    <property type="match status" value="2"/>
</dbReference>
<dbReference type="SMART" id="SM00382">
    <property type="entry name" value="AAA"/>
    <property type="match status" value="2"/>
</dbReference>
<proteinExistence type="inferred from homology"/>
<dbReference type="InterPro" id="IPR027417">
    <property type="entry name" value="P-loop_NTPase"/>
</dbReference>
<keyword evidence="5" id="KW-0677">Repeat</keyword>
<evidence type="ECO:0000256" key="7">
    <source>
        <dbReference type="ARBA" id="ARBA00022840"/>
    </source>
</evidence>
<evidence type="ECO:0000256" key="3">
    <source>
        <dbReference type="ARBA" id="ARBA00022448"/>
    </source>
</evidence>
<dbReference type="InterPro" id="IPR050173">
    <property type="entry name" value="ABC_transporter_C-like"/>
</dbReference>
<dbReference type="PROSITE" id="PS00211">
    <property type="entry name" value="ABC_TRANSPORTER_1"/>
    <property type="match status" value="2"/>
</dbReference>
<dbReference type="InterPro" id="IPR017871">
    <property type="entry name" value="ABC_transporter-like_CS"/>
</dbReference>
<dbReference type="Gene3D" id="1.20.1560.10">
    <property type="entry name" value="ABC transporter type 1, transmembrane domain"/>
    <property type="match status" value="2"/>
</dbReference>
<dbReference type="EnsemblMetazoa" id="XM_030981765">
    <property type="protein sequence ID" value="XP_030837625"/>
    <property type="gene ID" value="LOC594581"/>
</dbReference>
<dbReference type="FunFam" id="3.40.50.300:FF:000605">
    <property type="entry name" value="multidrug resistance-associated protein 5 isoform X1"/>
    <property type="match status" value="1"/>
</dbReference>
<dbReference type="GO" id="GO:0005524">
    <property type="term" value="F:ATP binding"/>
    <property type="evidence" value="ECO:0007669"/>
    <property type="project" value="UniProtKB-KW"/>
</dbReference>
<evidence type="ECO:0000313" key="16">
    <source>
        <dbReference type="Proteomes" id="UP000007110"/>
    </source>
</evidence>
<dbReference type="GO" id="GO:0012505">
    <property type="term" value="C:endomembrane system"/>
    <property type="evidence" value="ECO:0007669"/>
    <property type="project" value="UniProtKB-SubCell"/>
</dbReference>
<dbReference type="CDD" id="cd03244">
    <property type="entry name" value="ABCC_MRP_domain2"/>
    <property type="match status" value="1"/>
</dbReference>